<organism evidence="4 5">
    <name type="scientific">Desulforamulus ruminis (strain ATCC 23193 / DSM 2154 / NCIMB 8452 / DL)</name>
    <name type="common">Desulfotomaculum ruminis</name>
    <dbReference type="NCBI Taxonomy" id="696281"/>
    <lineage>
        <taxon>Bacteria</taxon>
        <taxon>Bacillati</taxon>
        <taxon>Bacillota</taxon>
        <taxon>Clostridia</taxon>
        <taxon>Eubacteriales</taxon>
        <taxon>Peptococcaceae</taxon>
        <taxon>Desulforamulus</taxon>
    </lineage>
</organism>
<dbReference type="SMART" id="SM00471">
    <property type="entry name" value="HDc"/>
    <property type="match status" value="1"/>
</dbReference>
<evidence type="ECO:0000256" key="2">
    <source>
        <dbReference type="HAMAP-Rule" id="MF_01212"/>
    </source>
</evidence>
<sequence length="334" mass="38110">MKDIRLQTEELEQQILSPFACQSRESRGRERPEEPCPVRTVFQRDRDRIIHSKAFRRLKLKTQVFIIPEGDHYRTRLTHTLEVAQIARTCAKALRLNEDLTEAIALGHDLGHTPFGHAGEQVLNRVFAPGFRHNEQSLRVVERLEGGHGLNLTKEVRDGILNHTGPMKPLTLEGQVVKIADRIAYINHDIDDALRAGVIQQAQLPPDCLEVLGLRHSQRINTMVLDLIRSSQDQGEIKMSPEVRGAVDKLRTFMFENVYIGSEAKMEENKARYIVESLFAYFCKQPAALPRDLLIRTNSEEIPRVVVDYIAGMTDRFAVALYKKLFIPEGFPLD</sequence>
<dbReference type="OrthoDB" id="9803619at2"/>
<dbReference type="HAMAP" id="MF_01212">
    <property type="entry name" value="dGTPase_type2"/>
    <property type="match status" value="1"/>
</dbReference>
<reference evidence="4 5" key="2">
    <citation type="journal article" date="2012" name="Stand. Genomic Sci.">
        <title>Complete genome sequence of the sulfate-reducing firmicute Desulfotomaculum ruminis type strain (DL(T)).</title>
        <authorList>
            <person name="Spring S."/>
            <person name="Visser M."/>
            <person name="Lu M."/>
            <person name="Copeland A."/>
            <person name="Lapidus A."/>
            <person name="Lucas S."/>
            <person name="Cheng J.F."/>
            <person name="Han C."/>
            <person name="Tapia R."/>
            <person name="Goodwin L.A."/>
            <person name="Pitluck S."/>
            <person name="Ivanova N."/>
            <person name="Land M."/>
            <person name="Hauser L."/>
            <person name="Larimer F."/>
            <person name="Rohde M."/>
            <person name="Goker M."/>
            <person name="Detter J.C."/>
            <person name="Kyrpides N.C."/>
            <person name="Woyke T."/>
            <person name="Schaap P.J."/>
            <person name="Plugge C.M."/>
            <person name="Muyzer G."/>
            <person name="Kuever J."/>
            <person name="Pereira I.A."/>
            <person name="Parshina S.N."/>
            <person name="Bernier-Latmani R."/>
            <person name="Stams A.J."/>
            <person name="Klenk H.P."/>
        </authorList>
    </citation>
    <scope>NUCLEOTIDE SEQUENCE [LARGE SCALE GENOMIC DNA]</scope>
    <source>
        <strain evidence="5">ATCC 23193 / DSM 2154 / NCIB 8452 / DL</strain>
    </source>
</reference>
<dbReference type="InterPro" id="IPR006261">
    <property type="entry name" value="dGTPase"/>
</dbReference>
<dbReference type="Pfam" id="PF01966">
    <property type="entry name" value="HD"/>
    <property type="match status" value="1"/>
</dbReference>
<keyword evidence="1 2" id="KW-0378">Hydrolase</keyword>
<dbReference type="EMBL" id="CP002780">
    <property type="protein sequence ID" value="AEG59444.1"/>
    <property type="molecule type" value="Genomic_DNA"/>
</dbReference>
<comment type="similarity">
    <text evidence="2">Belongs to the dGTPase family. Type 2 subfamily.</text>
</comment>
<dbReference type="AlphaFoldDB" id="F6DMY6"/>
<dbReference type="PROSITE" id="PS51831">
    <property type="entry name" value="HD"/>
    <property type="match status" value="1"/>
</dbReference>
<gene>
    <name evidence="4" type="ordered locus">Desru_1169</name>
</gene>
<evidence type="ECO:0000313" key="4">
    <source>
        <dbReference type="EMBL" id="AEG59444.1"/>
    </source>
</evidence>
<name>F6DMY6_DESRL</name>
<dbReference type="Gene3D" id="1.10.3210.10">
    <property type="entry name" value="Hypothetical protein af1432"/>
    <property type="match status" value="1"/>
</dbReference>
<dbReference type="InterPro" id="IPR051094">
    <property type="entry name" value="Diverse_Catalytic_Enzymes"/>
</dbReference>
<dbReference type="InterPro" id="IPR003607">
    <property type="entry name" value="HD/PDEase_dom"/>
</dbReference>
<evidence type="ECO:0000313" key="5">
    <source>
        <dbReference type="Proteomes" id="UP000009234"/>
    </source>
</evidence>
<evidence type="ECO:0000259" key="3">
    <source>
        <dbReference type="PROSITE" id="PS51831"/>
    </source>
</evidence>
<dbReference type="SUPFAM" id="SSF109604">
    <property type="entry name" value="HD-domain/PDEase-like"/>
    <property type="match status" value="1"/>
</dbReference>
<proteinExistence type="inferred from homology"/>
<dbReference type="Proteomes" id="UP000009234">
    <property type="component" value="Chromosome"/>
</dbReference>
<dbReference type="eggNOG" id="COG0232">
    <property type="taxonomic scope" value="Bacteria"/>
</dbReference>
<protein>
    <recommendedName>
        <fullName evidence="2">Deoxyguanosinetriphosphate triphosphohydrolase-like protein</fullName>
    </recommendedName>
</protein>
<accession>F6DMY6</accession>
<dbReference type="KEGG" id="dru:Desru_1169"/>
<dbReference type="InterPro" id="IPR023023">
    <property type="entry name" value="dNTPase_2"/>
</dbReference>
<dbReference type="PANTHER" id="PTHR35795">
    <property type="entry name" value="SLR1885 PROTEIN"/>
    <property type="match status" value="1"/>
</dbReference>
<dbReference type="InterPro" id="IPR006674">
    <property type="entry name" value="HD_domain"/>
</dbReference>
<dbReference type="CDD" id="cd00077">
    <property type="entry name" value="HDc"/>
    <property type="match status" value="1"/>
</dbReference>
<dbReference type="InterPro" id="IPR026875">
    <property type="entry name" value="PHydrolase_assoc_dom"/>
</dbReference>
<dbReference type="HOGENOM" id="CLU_028163_1_1_9"/>
<dbReference type="GO" id="GO:0016793">
    <property type="term" value="F:triphosphoric monoester hydrolase activity"/>
    <property type="evidence" value="ECO:0007669"/>
    <property type="project" value="InterPro"/>
</dbReference>
<reference evidence="5" key="1">
    <citation type="submission" date="2011-05" db="EMBL/GenBank/DDBJ databases">
        <title>Complete sequence of Desulfotomaculum ruminis DSM 2154.</title>
        <authorList>
            <person name="Lucas S."/>
            <person name="Copeland A."/>
            <person name="Lapidus A."/>
            <person name="Cheng J.-F."/>
            <person name="Goodwin L."/>
            <person name="Pitluck S."/>
            <person name="Lu M."/>
            <person name="Detter J.C."/>
            <person name="Han C."/>
            <person name="Tapia R."/>
            <person name="Land M."/>
            <person name="Hauser L."/>
            <person name="Kyrpides N."/>
            <person name="Ivanova N."/>
            <person name="Mikhailova N."/>
            <person name="Pagani I."/>
            <person name="Stams A.J.M."/>
            <person name="Plugge C.M."/>
            <person name="Muyzer G."/>
            <person name="Kuever J."/>
            <person name="Parshina S.N."/>
            <person name="Ivanova A.E."/>
            <person name="Nazina T.N."/>
            <person name="Brambilla E."/>
            <person name="Spring S."/>
            <person name="Klenk H.-P."/>
            <person name="Woyke T."/>
        </authorList>
    </citation>
    <scope>NUCLEOTIDE SEQUENCE [LARGE SCALE GENOMIC DNA]</scope>
    <source>
        <strain evidence="5">ATCC 23193 / DSM 2154 / NCIB 8452 / DL</strain>
    </source>
</reference>
<feature type="domain" description="HD" evidence="3">
    <location>
        <begin position="76"/>
        <end position="186"/>
    </location>
</feature>
<evidence type="ECO:0000256" key="1">
    <source>
        <dbReference type="ARBA" id="ARBA00022801"/>
    </source>
</evidence>
<dbReference type="NCBIfam" id="NF002327">
    <property type="entry name" value="PRK01286.1-2"/>
    <property type="match status" value="1"/>
</dbReference>
<keyword evidence="5" id="KW-1185">Reference proteome</keyword>
<dbReference type="RefSeq" id="WP_013841215.1">
    <property type="nucleotide sequence ID" value="NC_015589.1"/>
</dbReference>
<dbReference type="NCBIfam" id="TIGR01353">
    <property type="entry name" value="dGTP_triPase"/>
    <property type="match status" value="1"/>
</dbReference>
<dbReference type="Pfam" id="PF13286">
    <property type="entry name" value="HD_assoc"/>
    <property type="match status" value="1"/>
</dbReference>
<dbReference type="STRING" id="696281.Desru_1169"/>
<dbReference type="PANTHER" id="PTHR35795:SF1">
    <property type="entry name" value="BIS(5'-NUCLEOSYL)-TETRAPHOSPHATASE, SYMMETRICAL"/>
    <property type="match status" value="1"/>
</dbReference>